<dbReference type="Gene3D" id="2.160.20.10">
    <property type="entry name" value="Single-stranded right-handed beta-helix, Pectin lyase-like"/>
    <property type="match status" value="2"/>
</dbReference>
<evidence type="ECO:0000313" key="3">
    <source>
        <dbReference type="Proteomes" id="UP000244168"/>
    </source>
</evidence>
<dbReference type="OrthoDB" id="5488826at2"/>
<dbReference type="RefSeq" id="WP_107826927.1">
    <property type="nucleotide sequence ID" value="NZ_CP160205.1"/>
</dbReference>
<accession>A0A2T5JGI5</accession>
<sequence>MKIISRITLALAGLVMLSAPAFKKPTEWQSKFVTLNADGSLTYHADEQGNTLPDFSLVGYHQNDIPLPTLPVVKTVEAPAGGDAQQLIQDAIDEVAQRPADASGLRGAILLKRGTYTIAGKLYIKASGIVLRGEGDDKNGTRIVATGKGQRTLLNIEGAGNIKPAGAKVDITDGFVPVGAKSFHVASVNGLTVGERIILYRPSTANWIHDLRMDQIQERKGTKQWQAGEYDLHYERTITQIEGNQISIDNPVVMQMETKYGGGAIYPYTFDGRIKEVGIENICFESEYAGDTDEDHGWIAVGLSKVENAWVRNVTSRYFGYACVSTEDGSRNVTVIDCKCLDAKSVITGGRRYSFNNTGQLNLFMNCHAKDGRHDYVTGAKVCGPNVFYNSTAKNVHADAGPHHRWASGTLYDNIISDGEINVQDRQYMGSGHGWSGVTQILWNCTAKAAAVQKPWVSGTNYNIGFHGRQTEGSFKGRENGEWEGQNKDGLMPSSLYMAQYKARHLRSKN</sequence>
<comment type="caution">
    <text evidence="2">The sequence shown here is derived from an EMBL/GenBank/DDBJ whole genome shotgun (WGS) entry which is preliminary data.</text>
</comment>
<name>A0A2T5JGI5_9SPHI</name>
<keyword evidence="3" id="KW-1185">Reference proteome</keyword>
<reference evidence="2 3" key="1">
    <citation type="submission" date="2018-04" db="EMBL/GenBank/DDBJ databases">
        <title>Genomic Encyclopedia of Archaeal and Bacterial Type Strains, Phase II (KMG-II): from individual species to whole genera.</title>
        <authorList>
            <person name="Goeker M."/>
        </authorList>
    </citation>
    <scope>NUCLEOTIDE SEQUENCE [LARGE SCALE GENOMIC DNA]</scope>
    <source>
        <strain evidence="2 3">DSM 26809</strain>
    </source>
</reference>
<dbReference type="AlphaFoldDB" id="A0A2T5JGI5"/>
<feature type="signal peptide" evidence="1">
    <location>
        <begin position="1"/>
        <end position="23"/>
    </location>
</feature>
<evidence type="ECO:0008006" key="4">
    <source>
        <dbReference type="Google" id="ProtNLM"/>
    </source>
</evidence>
<dbReference type="SUPFAM" id="SSF51126">
    <property type="entry name" value="Pectin lyase-like"/>
    <property type="match status" value="1"/>
</dbReference>
<dbReference type="Proteomes" id="UP000244168">
    <property type="component" value="Unassembled WGS sequence"/>
</dbReference>
<evidence type="ECO:0000313" key="2">
    <source>
        <dbReference type="EMBL" id="PTR01550.1"/>
    </source>
</evidence>
<gene>
    <name evidence="2" type="ORF">C8P68_101784</name>
</gene>
<dbReference type="EMBL" id="QAOQ01000001">
    <property type="protein sequence ID" value="PTR01550.1"/>
    <property type="molecule type" value="Genomic_DNA"/>
</dbReference>
<evidence type="ECO:0000256" key="1">
    <source>
        <dbReference type="SAM" id="SignalP"/>
    </source>
</evidence>
<proteinExistence type="predicted"/>
<feature type="chain" id="PRO_5015495506" description="Pectate lyase-like protein" evidence="1">
    <location>
        <begin position="24"/>
        <end position="510"/>
    </location>
</feature>
<dbReference type="InterPro" id="IPR011050">
    <property type="entry name" value="Pectin_lyase_fold/virulence"/>
</dbReference>
<keyword evidence="1" id="KW-0732">Signal</keyword>
<protein>
    <recommendedName>
        <fullName evidence="4">Pectate lyase-like protein</fullName>
    </recommendedName>
</protein>
<dbReference type="InterPro" id="IPR012334">
    <property type="entry name" value="Pectin_lyas_fold"/>
</dbReference>
<organism evidence="2 3">
    <name type="scientific">Mucilaginibacter yixingensis</name>
    <dbReference type="NCBI Taxonomy" id="1295612"/>
    <lineage>
        <taxon>Bacteria</taxon>
        <taxon>Pseudomonadati</taxon>
        <taxon>Bacteroidota</taxon>
        <taxon>Sphingobacteriia</taxon>
        <taxon>Sphingobacteriales</taxon>
        <taxon>Sphingobacteriaceae</taxon>
        <taxon>Mucilaginibacter</taxon>
    </lineage>
</organism>